<dbReference type="InterPro" id="IPR014721">
    <property type="entry name" value="Ribsml_uS5_D2-typ_fold_subgr"/>
</dbReference>
<comment type="similarity">
    <text evidence="1">Belongs to the Mg-chelatase subunits D/I family. ComM subfamily.</text>
</comment>
<dbReference type="SUPFAM" id="SSF54211">
    <property type="entry name" value="Ribosomal protein S5 domain 2-like"/>
    <property type="match status" value="1"/>
</dbReference>
<sequence length="506" mass="54668">MSTMILSATTVGIDGKAVKVEADTQGGLPNFMVVGLPDAAVQEARERVRSAIKGAGFEFPRGKITVNLAPADLKKAGPGFDLPIAVALLVQTDQLAGELCQNIYFIGELGLDGSLRAVKGTLSLAKVAKEVGADYCVVPNANGAEAALVEGLKIIAPKSLQELIAHLTKVKVLDPVSGSAPKRVNYEALDFSYIRGQAQAKRAMEIAAAGGHNVLLIGPPGSGKTMLARSLPSILPELSYEEALEVTTIHSVGGILPADAPLQLTRPFRSPHHTTSTVALVGGGSIPKPGEVSLAHCGVLYLDELPEFPRQALEALRQPLEDGIVTVSRAAQTVKFPAVFTLVASQNPCPCGFRGDLKRSCICSPANLIRYERKISGPLLDRIDLHIQVARQDFKTLRIDGEKAETSQNIRRRVLRARKIQQKRFKKEKISANAQMHPKLVTKHCQLEDSSQALLQQAVDQMHLSARGYIRVLKVARTIADLDQSEKILLKHVAEALQYRNQPEFN</sequence>
<evidence type="ECO:0000313" key="3">
    <source>
        <dbReference type="EMBL" id="PIS40882.1"/>
    </source>
</evidence>
<evidence type="ECO:0000256" key="1">
    <source>
        <dbReference type="ARBA" id="ARBA00006354"/>
    </source>
</evidence>
<dbReference type="InterPro" id="IPR004482">
    <property type="entry name" value="Mg_chelat-rel"/>
</dbReference>
<gene>
    <name evidence="3" type="ORF">COT26_00955</name>
</gene>
<dbReference type="SUPFAM" id="SSF52540">
    <property type="entry name" value="P-loop containing nucleoside triphosphate hydrolases"/>
    <property type="match status" value="1"/>
</dbReference>
<evidence type="ECO:0000259" key="2">
    <source>
        <dbReference type="SMART" id="SM00382"/>
    </source>
</evidence>
<dbReference type="GO" id="GO:0005524">
    <property type="term" value="F:ATP binding"/>
    <property type="evidence" value="ECO:0007669"/>
    <property type="project" value="InterPro"/>
</dbReference>
<dbReference type="NCBIfam" id="TIGR00368">
    <property type="entry name" value="YifB family Mg chelatase-like AAA ATPase"/>
    <property type="match status" value="1"/>
</dbReference>
<dbReference type="InterPro" id="IPR003593">
    <property type="entry name" value="AAA+_ATPase"/>
</dbReference>
<dbReference type="Proteomes" id="UP000236845">
    <property type="component" value="Unassembled WGS sequence"/>
</dbReference>
<dbReference type="AlphaFoldDB" id="A0A2H0YT01"/>
<dbReference type="InterPro" id="IPR025158">
    <property type="entry name" value="Mg_chelat-rel_C"/>
</dbReference>
<dbReference type="InterPro" id="IPR027417">
    <property type="entry name" value="P-loop_NTPase"/>
</dbReference>
<organism evidence="3 4">
    <name type="scientific">Candidatus Kerfeldbacteria bacterium CG08_land_8_20_14_0_20_43_14</name>
    <dbReference type="NCBI Taxonomy" id="2014246"/>
    <lineage>
        <taxon>Bacteria</taxon>
        <taxon>Candidatus Kerfeldiibacteriota</taxon>
    </lineage>
</organism>
<dbReference type="PANTHER" id="PTHR32039:SF7">
    <property type="entry name" value="COMPETENCE PROTEIN COMM"/>
    <property type="match status" value="1"/>
</dbReference>
<dbReference type="Pfam" id="PF13335">
    <property type="entry name" value="Mg_chelatase_C"/>
    <property type="match status" value="1"/>
</dbReference>
<dbReference type="PANTHER" id="PTHR32039">
    <property type="entry name" value="MAGNESIUM-CHELATASE SUBUNIT CHLI"/>
    <property type="match status" value="1"/>
</dbReference>
<proteinExistence type="inferred from homology"/>
<dbReference type="Pfam" id="PF13541">
    <property type="entry name" value="ChlI"/>
    <property type="match status" value="1"/>
</dbReference>
<dbReference type="Gene3D" id="3.30.230.10">
    <property type="match status" value="1"/>
</dbReference>
<dbReference type="SMART" id="SM00382">
    <property type="entry name" value="AAA"/>
    <property type="match status" value="1"/>
</dbReference>
<dbReference type="EMBL" id="PEXW01000019">
    <property type="protein sequence ID" value="PIS40882.1"/>
    <property type="molecule type" value="Genomic_DNA"/>
</dbReference>
<dbReference type="Gene3D" id="3.40.50.300">
    <property type="entry name" value="P-loop containing nucleotide triphosphate hydrolases"/>
    <property type="match status" value="1"/>
</dbReference>
<accession>A0A2H0YT01</accession>
<dbReference type="InterPro" id="IPR020568">
    <property type="entry name" value="Ribosomal_Su5_D2-typ_SF"/>
</dbReference>
<name>A0A2H0YT01_9BACT</name>
<dbReference type="InterPro" id="IPR000523">
    <property type="entry name" value="Mg_chelatse_chII-like_cat_dom"/>
</dbReference>
<dbReference type="Pfam" id="PF01078">
    <property type="entry name" value="Mg_chelatase"/>
    <property type="match status" value="1"/>
</dbReference>
<comment type="caution">
    <text evidence="3">The sequence shown here is derived from an EMBL/GenBank/DDBJ whole genome shotgun (WGS) entry which is preliminary data.</text>
</comment>
<reference evidence="4" key="1">
    <citation type="submission" date="2017-09" db="EMBL/GenBank/DDBJ databases">
        <title>Depth-based differentiation of microbial function through sediment-hosted aquifers and enrichment of novel symbionts in the deep terrestrial subsurface.</title>
        <authorList>
            <person name="Probst A.J."/>
            <person name="Ladd B."/>
            <person name="Jarett J.K."/>
            <person name="Geller-Mcgrath D.E."/>
            <person name="Sieber C.M.K."/>
            <person name="Emerson J.B."/>
            <person name="Anantharaman K."/>
            <person name="Thomas B.C."/>
            <person name="Malmstrom R."/>
            <person name="Stieglmeier M."/>
            <person name="Klingl A."/>
            <person name="Woyke T."/>
            <person name="Ryan C.M."/>
            <person name="Banfield J.F."/>
        </authorList>
    </citation>
    <scope>NUCLEOTIDE SEQUENCE [LARGE SCALE GENOMIC DNA]</scope>
</reference>
<dbReference type="InterPro" id="IPR045006">
    <property type="entry name" value="CHLI-like"/>
</dbReference>
<evidence type="ECO:0000313" key="4">
    <source>
        <dbReference type="Proteomes" id="UP000236845"/>
    </source>
</evidence>
<feature type="domain" description="AAA+ ATPase" evidence="2">
    <location>
        <begin position="210"/>
        <end position="393"/>
    </location>
</feature>
<protein>
    <submittedName>
        <fullName evidence="3">Magnesium chelatase</fullName>
    </submittedName>
</protein>